<dbReference type="Gene3D" id="1.20.5.1930">
    <property type="match status" value="1"/>
</dbReference>
<dbReference type="AlphaFoldDB" id="A0A9X1QJH7"/>
<evidence type="ECO:0000256" key="2">
    <source>
        <dbReference type="ARBA" id="ARBA00022777"/>
    </source>
</evidence>
<dbReference type="GO" id="GO:0000155">
    <property type="term" value="F:phosphorelay sensor kinase activity"/>
    <property type="evidence" value="ECO:0007669"/>
    <property type="project" value="InterPro"/>
</dbReference>
<dbReference type="SUPFAM" id="SSF55874">
    <property type="entry name" value="ATPase domain of HSP90 chaperone/DNA topoisomerase II/histidine kinase"/>
    <property type="match status" value="1"/>
</dbReference>
<dbReference type="InterPro" id="IPR036890">
    <property type="entry name" value="HATPase_C_sf"/>
</dbReference>
<dbReference type="RefSeq" id="WP_235066190.1">
    <property type="nucleotide sequence ID" value="NZ_JAKFGM010000001.1"/>
</dbReference>
<evidence type="ECO:0000256" key="3">
    <source>
        <dbReference type="ARBA" id="ARBA00023012"/>
    </source>
</evidence>
<dbReference type="InterPro" id="IPR011712">
    <property type="entry name" value="Sig_transdc_His_kin_sub3_dim/P"/>
</dbReference>
<protein>
    <submittedName>
        <fullName evidence="5">Histidine kinase</fullName>
    </submittedName>
</protein>
<accession>A0A9X1QJH7</accession>
<evidence type="ECO:0000313" key="6">
    <source>
        <dbReference type="Proteomes" id="UP001139410"/>
    </source>
</evidence>
<keyword evidence="3" id="KW-0902">Two-component regulatory system</keyword>
<dbReference type="GO" id="GO:0046983">
    <property type="term" value="F:protein dimerization activity"/>
    <property type="evidence" value="ECO:0007669"/>
    <property type="project" value="InterPro"/>
</dbReference>
<evidence type="ECO:0000313" key="5">
    <source>
        <dbReference type="EMBL" id="MCF2513689.1"/>
    </source>
</evidence>
<keyword evidence="2 5" id="KW-0418">Kinase</keyword>
<comment type="caution">
    <text evidence="5">The sequence shown here is derived from an EMBL/GenBank/DDBJ whole genome shotgun (WGS) entry which is preliminary data.</text>
</comment>
<dbReference type="Gene3D" id="3.30.565.10">
    <property type="entry name" value="Histidine kinase-like ATPase, C-terminal domain"/>
    <property type="match status" value="1"/>
</dbReference>
<evidence type="ECO:0000259" key="4">
    <source>
        <dbReference type="SMART" id="SM00387"/>
    </source>
</evidence>
<reference evidence="5" key="1">
    <citation type="submission" date="2022-01" db="EMBL/GenBank/DDBJ databases">
        <authorList>
            <person name="Jo J.-H."/>
            <person name="Im W.-T."/>
        </authorList>
    </citation>
    <scope>NUCLEOTIDE SEQUENCE</scope>
    <source>
        <strain evidence="5">G124</strain>
    </source>
</reference>
<dbReference type="CDD" id="cd16917">
    <property type="entry name" value="HATPase_UhpB-NarQ-NarX-like"/>
    <property type="match status" value="1"/>
</dbReference>
<dbReference type="PANTHER" id="PTHR24421">
    <property type="entry name" value="NITRATE/NITRITE SENSOR PROTEIN NARX-RELATED"/>
    <property type="match status" value="1"/>
</dbReference>
<dbReference type="Proteomes" id="UP001139410">
    <property type="component" value="Unassembled WGS sequence"/>
</dbReference>
<sequence>MKMDPALLIAEPNSGTADANPRPSKSQTAAIARAEKIALPKHKIDFVDVFQQLINGLPEQIALLDEHWVILAVNEAWTKTAALYGYSALQPGTNYFEFCRERAEEGHGAARPAVDGIKQIAAGVSDSFRYLYDGNDRWEGHTFQLCVNRLEIAGRVFATVTRYDVTELVQLRRLREGFGHSLMEGQAEERRRIAREIHDSTLQLLTGLGLALGQLKRARKSNEALDIVAEMELLLGETQREIRSISYLAHPPLLKEMGLHGALQALVDGFGRRTGMSASLHIEDGPQLSWPGAEEVLYRIVQEALSNVHRHAHATKVAVGLFGRRTMFHAVILDNGIGMPAHVWRGVGLPGMRERLSELGGRLVVRSASPGTIIIASLPAKPRIRAVGDLALHA</sequence>
<dbReference type="Pfam" id="PF02518">
    <property type="entry name" value="HATPase_c"/>
    <property type="match status" value="1"/>
</dbReference>
<dbReference type="PANTHER" id="PTHR24421:SF58">
    <property type="entry name" value="SIGNAL TRANSDUCTION HISTIDINE-PROTEIN KINASE_PHOSPHATASE UHPB"/>
    <property type="match status" value="1"/>
</dbReference>
<dbReference type="EMBL" id="JAKFGM010000001">
    <property type="protein sequence ID" value="MCF2513689.1"/>
    <property type="molecule type" value="Genomic_DNA"/>
</dbReference>
<dbReference type="SMART" id="SM00387">
    <property type="entry name" value="HATPase_c"/>
    <property type="match status" value="1"/>
</dbReference>
<dbReference type="InterPro" id="IPR050482">
    <property type="entry name" value="Sensor_HK_TwoCompSys"/>
</dbReference>
<gene>
    <name evidence="5" type="ORF">LVY65_01220</name>
</gene>
<keyword evidence="1" id="KW-0808">Transferase</keyword>
<evidence type="ECO:0000256" key="1">
    <source>
        <dbReference type="ARBA" id="ARBA00022679"/>
    </source>
</evidence>
<organism evidence="5 6">
    <name type="scientific">Sphingomonas cremea</name>
    <dbReference type="NCBI Taxonomy" id="2904799"/>
    <lineage>
        <taxon>Bacteria</taxon>
        <taxon>Pseudomonadati</taxon>
        <taxon>Pseudomonadota</taxon>
        <taxon>Alphaproteobacteria</taxon>
        <taxon>Sphingomonadales</taxon>
        <taxon>Sphingomonadaceae</taxon>
        <taxon>Sphingomonas</taxon>
    </lineage>
</organism>
<proteinExistence type="predicted"/>
<feature type="domain" description="Histidine kinase/HSP90-like ATPase" evidence="4">
    <location>
        <begin position="292"/>
        <end position="382"/>
    </location>
</feature>
<keyword evidence="6" id="KW-1185">Reference proteome</keyword>
<dbReference type="Pfam" id="PF07730">
    <property type="entry name" value="HisKA_3"/>
    <property type="match status" value="1"/>
</dbReference>
<dbReference type="InterPro" id="IPR003594">
    <property type="entry name" value="HATPase_dom"/>
</dbReference>
<dbReference type="GO" id="GO:0016020">
    <property type="term" value="C:membrane"/>
    <property type="evidence" value="ECO:0007669"/>
    <property type="project" value="InterPro"/>
</dbReference>
<name>A0A9X1QJH7_9SPHN</name>